<evidence type="ECO:0000313" key="5">
    <source>
        <dbReference type="Proteomes" id="UP000887568"/>
    </source>
</evidence>
<dbReference type="GO" id="GO:0008270">
    <property type="term" value="F:zinc ion binding"/>
    <property type="evidence" value="ECO:0007669"/>
    <property type="project" value="UniProtKB-KW"/>
</dbReference>
<dbReference type="PROSITE" id="PS50157">
    <property type="entry name" value="ZINC_FINGER_C2H2_2"/>
    <property type="match status" value="2"/>
</dbReference>
<feature type="compositionally biased region" description="Basic and acidic residues" evidence="2">
    <location>
        <begin position="209"/>
        <end position="218"/>
    </location>
</feature>
<dbReference type="SMART" id="SM00355">
    <property type="entry name" value="ZnF_C2H2"/>
    <property type="match status" value="2"/>
</dbReference>
<feature type="domain" description="C2H2-type" evidence="3">
    <location>
        <begin position="48"/>
        <end position="76"/>
    </location>
</feature>
<evidence type="ECO:0000259" key="3">
    <source>
        <dbReference type="PROSITE" id="PS50157"/>
    </source>
</evidence>
<dbReference type="InterPro" id="IPR013087">
    <property type="entry name" value="Znf_C2H2_type"/>
</dbReference>
<dbReference type="AlphaFoldDB" id="A0A914AHN1"/>
<feature type="region of interest" description="Disordered" evidence="2">
    <location>
        <begin position="74"/>
        <end position="235"/>
    </location>
</feature>
<evidence type="ECO:0000256" key="1">
    <source>
        <dbReference type="PROSITE-ProRule" id="PRU00042"/>
    </source>
</evidence>
<proteinExistence type="predicted"/>
<feature type="compositionally biased region" description="Basic and acidic residues" evidence="2">
    <location>
        <begin position="173"/>
        <end position="184"/>
    </location>
</feature>
<feature type="domain" description="C2H2-type" evidence="3">
    <location>
        <begin position="19"/>
        <end position="47"/>
    </location>
</feature>
<dbReference type="Proteomes" id="UP000887568">
    <property type="component" value="Unplaced"/>
</dbReference>
<evidence type="ECO:0000313" key="4">
    <source>
        <dbReference type="EnsemblMetazoa" id="XP_038063188.1"/>
    </source>
</evidence>
<dbReference type="InterPro" id="IPR036236">
    <property type="entry name" value="Znf_C2H2_sf"/>
</dbReference>
<feature type="compositionally biased region" description="Basic and acidic residues" evidence="2">
    <location>
        <begin position="84"/>
        <end position="123"/>
    </location>
</feature>
<keyword evidence="5" id="KW-1185">Reference proteome</keyword>
<organism evidence="4 5">
    <name type="scientific">Patiria miniata</name>
    <name type="common">Bat star</name>
    <name type="synonym">Asterina miniata</name>
    <dbReference type="NCBI Taxonomy" id="46514"/>
    <lineage>
        <taxon>Eukaryota</taxon>
        <taxon>Metazoa</taxon>
        <taxon>Echinodermata</taxon>
        <taxon>Eleutherozoa</taxon>
        <taxon>Asterozoa</taxon>
        <taxon>Asteroidea</taxon>
        <taxon>Valvatacea</taxon>
        <taxon>Valvatida</taxon>
        <taxon>Asterinidae</taxon>
        <taxon>Patiria</taxon>
    </lineage>
</organism>
<reference evidence="4" key="1">
    <citation type="submission" date="2022-11" db="UniProtKB">
        <authorList>
            <consortium name="EnsemblMetazoa"/>
        </authorList>
    </citation>
    <scope>IDENTIFICATION</scope>
</reference>
<dbReference type="OrthoDB" id="6619140at2759"/>
<protein>
    <recommendedName>
        <fullName evidence="3">C2H2-type domain-containing protein</fullName>
    </recommendedName>
</protein>
<dbReference type="SUPFAM" id="SSF57667">
    <property type="entry name" value="beta-beta-alpha zinc fingers"/>
    <property type="match status" value="1"/>
</dbReference>
<dbReference type="PROSITE" id="PS00028">
    <property type="entry name" value="ZINC_FINGER_C2H2_1"/>
    <property type="match status" value="1"/>
</dbReference>
<accession>A0A914AHN1</accession>
<dbReference type="GeneID" id="119733896"/>
<name>A0A914AHN1_PATMI</name>
<dbReference type="EnsemblMetazoa" id="XM_038207260.1">
    <property type="protein sequence ID" value="XP_038063188.1"/>
    <property type="gene ID" value="LOC119733896"/>
</dbReference>
<keyword evidence="1" id="KW-0862">Zinc</keyword>
<dbReference type="Gene3D" id="3.30.160.60">
    <property type="entry name" value="Classic Zinc Finger"/>
    <property type="match status" value="1"/>
</dbReference>
<feature type="compositionally biased region" description="Basic and acidic residues" evidence="2">
    <location>
        <begin position="132"/>
        <end position="155"/>
    </location>
</feature>
<sequence length="235" mass="26643">MRKSPPKKTPRDLDEAATVECPTCHDVFLHKRSLERHIKVEHGPQEYYWCGQCEHRNNRRDNLRAHYRDCHPSAQGEVSQIRAETYESRERARRSKIEESGHRSHENHPTTAERDNEARRGAETKSGSSGRGSDHPEAGNNERKRSRATDAGDKPSKKRLRGESAPATVSRAPNERQVEEERPATRARRVKAPSTISRAPDDEAMELSSSEKAKEKAESPTQVVVSVAAEKNLRR</sequence>
<dbReference type="RefSeq" id="XP_038063188.1">
    <property type="nucleotide sequence ID" value="XM_038207260.1"/>
</dbReference>
<keyword evidence="1" id="KW-0479">Metal-binding</keyword>
<evidence type="ECO:0000256" key="2">
    <source>
        <dbReference type="SAM" id="MobiDB-lite"/>
    </source>
</evidence>
<keyword evidence="1" id="KW-0863">Zinc-finger</keyword>